<evidence type="ECO:0000313" key="3">
    <source>
        <dbReference type="EMBL" id="KAJ8601210.1"/>
    </source>
</evidence>
<dbReference type="EMBL" id="JAQMWT010000443">
    <property type="protein sequence ID" value="KAJ8601210.1"/>
    <property type="molecule type" value="Genomic_DNA"/>
</dbReference>
<dbReference type="SMART" id="SM00364">
    <property type="entry name" value="LRR_BAC"/>
    <property type="match status" value="2"/>
</dbReference>
<sequence length="88" mass="9907">MCENVGQRCACRLAMWFGRNPMPELERLSLARNNLTVLPALDLPSLKVLDLSYNKLREISSAATLAALEEVNLEGNVRLADKRRRRPG</sequence>
<organism evidence="3 4">
    <name type="scientific">Chrysophaeum taylorii</name>
    <dbReference type="NCBI Taxonomy" id="2483200"/>
    <lineage>
        <taxon>Eukaryota</taxon>
        <taxon>Sar</taxon>
        <taxon>Stramenopiles</taxon>
        <taxon>Ochrophyta</taxon>
        <taxon>Pelagophyceae</taxon>
        <taxon>Pelagomonadales</taxon>
        <taxon>Pelagomonadaceae</taxon>
        <taxon>Chrysophaeum</taxon>
    </lineage>
</organism>
<dbReference type="PROSITE" id="PS51450">
    <property type="entry name" value="LRR"/>
    <property type="match status" value="1"/>
</dbReference>
<gene>
    <name evidence="3" type="ORF">CTAYLR_003274</name>
</gene>
<evidence type="ECO:0000256" key="2">
    <source>
        <dbReference type="ARBA" id="ARBA00022737"/>
    </source>
</evidence>
<dbReference type="Pfam" id="PF13855">
    <property type="entry name" value="LRR_8"/>
    <property type="match status" value="1"/>
</dbReference>
<dbReference type="Proteomes" id="UP001230188">
    <property type="component" value="Unassembled WGS sequence"/>
</dbReference>
<dbReference type="SMART" id="SM00369">
    <property type="entry name" value="LRR_TYP"/>
    <property type="match status" value="2"/>
</dbReference>
<dbReference type="InterPro" id="IPR001611">
    <property type="entry name" value="Leu-rich_rpt"/>
</dbReference>
<dbReference type="SUPFAM" id="SSF52058">
    <property type="entry name" value="L domain-like"/>
    <property type="match status" value="1"/>
</dbReference>
<accession>A0AAD7UBB0</accession>
<dbReference type="InterPro" id="IPR003591">
    <property type="entry name" value="Leu-rich_rpt_typical-subtyp"/>
</dbReference>
<comment type="caution">
    <text evidence="3">The sequence shown here is derived from an EMBL/GenBank/DDBJ whole genome shotgun (WGS) entry which is preliminary data.</text>
</comment>
<dbReference type="InterPro" id="IPR032675">
    <property type="entry name" value="LRR_dom_sf"/>
</dbReference>
<name>A0AAD7UBB0_9STRA</name>
<proteinExistence type="predicted"/>
<reference evidence="3" key="1">
    <citation type="submission" date="2023-01" db="EMBL/GenBank/DDBJ databases">
        <title>Metagenome sequencing of chrysophaentin producing Chrysophaeum taylorii.</title>
        <authorList>
            <person name="Davison J."/>
            <person name="Bewley C."/>
        </authorList>
    </citation>
    <scope>NUCLEOTIDE SEQUENCE</scope>
    <source>
        <strain evidence="3">NIES-1699</strain>
    </source>
</reference>
<keyword evidence="2" id="KW-0677">Repeat</keyword>
<dbReference type="Gene3D" id="3.80.10.10">
    <property type="entry name" value="Ribonuclease Inhibitor"/>
    <property type="match status" value="1"/>
</dbReference>
<keyword evidence="4" id="KW-1185">Reference proteome</keyword>
<protein>
    <submittedName>
        <fullName evidence="3">Uncharacterized protein</fullName>
    </submittedName>
</protein>
<evidence type="ECO:0000256" key="1">
    <source>
        <dbReference type="ARBA" id="ARBA00022614"/>
    </source>
</evidence>
<dbReference type="AlphaFoldDB" id="A0AAD7UBB0"/>
<evidence type="ECO:0000313" key="4">
    <source>
        <dbReference type="Proteomes" id="UP001230188"/>
    </source>
</evidence>
<keyword evidence="1" id="KW-0433">Leucine-rich repeat</keyword>
<dbReference type="PRINTS" id="PR00019">
    <property type="entry name" value="LEURICHRPT"/>
</dbReference>